<name>F2IGT0_FLUTR</name>
<dbReference type="EMBL" id="CP002542">
    <property type="protein sequence ID" value="AEA43697.1"/>
    <property type="molecule type" value="Genomic_DNA"/>
</dbReference>
<feature type="domain" description="Endonuclease/exonuclease/phosphatase" evidence="1">
    <location>
        <begin position="36"/>
        <end position="254"/>
    </location>
</feature>
<protein>
    <submittedName>
        <fullName evidence="2">Endonuclease/exonuclease/phosphatase</fullName>
    </submittedName>
</protein>
<proteinExistence type="predicted"/>
<dbReference type="GO" id="GO:0004527">
    <property type="term" value="F:exonuclease activity"/>
    <property type="evidence" value="ECO:0007669"/>
    <property type="project" value="UniProtKB-KW"/>
</dbReference>
<sequence>MGRIGDDNQFPKMRREILNSDYFKTRKPIKNMKITTWNLQHGGGKRINSIITSLKENIDTDLFILTEFRNNSGSELLKRELIESGYTCLYTVDCPPTVNSVLIASKTEFSSTSFEELEEHKNRIIKLENSSFTIYGCYFPLNEHKRKVFEFLLNEIDKNTTKNIIITGDYNTGKHFQDEKGATFIDSGYLNKFEEKGLIDVWRNLNPDKKEYSWYSSAGNGFRLDHFYIHSQLNDQVVNCYYEHKYRENKISDHSMMSLVMSKR</sequence>
<reference evidence="3" key="2">
    <citation type="submission" date="2011-02" db="EMBL/GenBank/DDBJ databases">
        <title>The complete genome of Fluviicola taffensis DSM 16823.</title>
        <authorList>
            <consortium name="US DOE Joint Genome Institute (JGI-PGF)"/>
            <person name="Lucas S."/>
            <person name="Copeland A."/>
            <person name="Lapidus A."/>
            <person name="Bruce D."/>
            <person name="Goodwin L."/>
            <person name="Pitluck S."/>
            <person name="Kyrpides N."/>
            <person name="Mavromatis K."/>
            <person name="Ivanova N."/>
            <person name="Mikhailova N."/>
            <person name="Pagani I."/>
            <person name="Chertkov O."/>
            <person name="Detter J.C."/>
            <person name="Han C."/>
            <person name="Tapia R."/>
            <person name="Land M."/>
            <person name="Hauser L."/>
            <person name="Markowitz V."/>
            <person name="Cheng J.-F."/>
            <person name="Hugenholtz P."/>
            <person name="Woyke T."/>
            <person name="Wu D."/>
            <person name="Tindall B."/>
            <person name="Pomrenke H.G."/>
            <person name="Brambilla E."/>
            <person name="Klenk H.-P."/>
            <person name="Eisen J.A."/>
        </authorList>
    </citation>
    <scope>NUCLEOTIDE SEQUENCE [LARGE SCALE GENOMIC DNA]</scope>
    <source>
        <strain evidence="3">DSM 16823 / RW262 / RW262</strain>
    </source>
</reference>
<evidence type="ECO:0000313" key="2">
    <source>
        <dbReference type="EMBL" id="AEA43697.1"/>
    </source>
</evidence>
<dbReference type="InterPro" id="IPR036691">
    <property type="entry name" value="Endo/exonu/phosph_ase_sf"/>
</dbReference>
<reference evidence="2 3" key="1">
    <citation type="journal article" date="2011" name="Stand. Genomic Sci.">
        <title>Complete genome sequence of the gliding freshwater bacterium Fluviicola taffensis type strain (RW262).</title>
        <authorList>
            <person name="Woyke T."/>
            <person name="Chertkov O."/>
            <person name="Lapidus A."/>
            <person name="Nolan M."/>
            <person name="Lucas S."/>
            <person name="Del Rio T.G."/>
            <person name="Tice H."/>
            <person name="Cheng J.F."/>
            <person name="Tapia R."/>
            <person name="Han C."/>
            <person name="Goodwin L."/>
            <person name="Pitluck S."/>
            <person name="Liolios K."/>
            <person name="Pagani I."/>
            <person name="Ivanova N."/>
            <person name="Huntemann M."/>
            <person name="Mavromatis K."/>
            <person name="Mikhailova N."/>
            <person name="Pati A."/>
            <person name="Chen A."/>
            <person name="Palaniappan K."/>
            <person name="Land M."/>
            <person name="Hauser L."/>
            <person name="Brambilla E.M."/>
            <person name="Rohde M."/>
            <person name="Mwirichia R."/>
            <person name="Sikorski J."/>
            <person name="Tindall B.J."/>
            <person name="Goker M."/>
            <person name="Bristow J."/>
            <person name="Eisen J.A."/>
            <person name="Markowitz V."/>
            <person name="Hugenholtz P."/>
            <person name="Klenk H.P."/>
            <person name="Kyrpides N.C."/>
        </authorList>
    </citation>
    <scope>NUCLEOTIDE SEQUENCE [LARGE SCALE GENOMIC DNA]</scope>
    <source>
        <strain evidence="3">DSM 16823 / RW262 / RW262</strain>
    </source>
</reference>
<organism evidence="2 3">
    <name type="scientific">Fluviicola taffensis (strain DSM 16823 / NCIMB 13979 / RW262)</name>
    <dbReference type="NCBI Taxonomy" id="755732"/>
    <lineage>
        <taxon>Bacteria</taxon>
        <taxon>Pseudomonadati</taxon>
        <taxon>Bacteroidota</taxon>
        <taxon>Flavobacteriia</taxon>
        <taxon>Flavobacteriales</taxon>
        <taxon>Crocinitomicaceae</taxon>
        <taxon>Fluviicola</taxon>
    </lineage>
</organism>
<evidence type="ECO:0000313" key="3">
    <source>
        <dbReference type="Proteomes" id="UP000007463"/>
    </source>
</evidence>
<gene>
    <name evidence="2" type="ordered locus">Fluta_1705</name>
</gene>
<dbReference type="InterPro" id="IPR005135">
    <property type="entry name" value="Endo/exonuclease/phosphatase"/>
</dbReference>
<dbReference type="AlphaFoldDB" id="F2IGT0"/>
<dbReference type="Proteomes" id="UP000007463">
    <property type="component" value="Chromosome"/>
</dbReference>
<dbReference type="Pfam" id="PF03372">
    <property type="entry name" value="Exo_endo_phos"/>
    <property type="match status" value="1"/>
</dbReference>
<keyword evidence="2" id="KW-0255">Endonuclease</keyword>
<dbReference type="KEGG" id="fte:Fluta_1705"/>
<keyword evidence="2" id="KW-0269">Exonuclease</keyword>
<dbReference type="SUPFAM" id="SSF56219">
    <property type="entry name" value="DNase I-like"/>
    <property type="match status" value="1"/>
</dbReference>
<keyword evidence="3" id="KW-1185">Reference proteome</keyword>
<evidence type="ECO:0000259" key="1">
    <source>
        <dbReference type="Pfam" id="PF03372"/>
    </source>
</evidence>
<accession>F2IGT0</accession>
<dbReference type="STRING" id="755732.Fluta_1705"/>
<dbReference type="GO" id="GO:0004519">
    <property type="term" value="F:endonuclease activity"/>
    <property type="evidence" value="ECO:0007669"/>
    <property type="project" value="UniProtKB-KW"/>
</dbReference>
<keyword evidence="2" id="KW-0540">Nuclease</keyword>
<keyword evidence="2" id="KW-0378">Hydrolase</keyword>
<dbReference type="HOGENOM" id="CLU_1128367_0_0_10"/>
<dbReference type="eggNOG" id="COG0708">
    <property type="taxonomic scope" value="Bacteria"/>
</dbReference>
<dbReference type="Gene3D" id="3.60.10.10">
    <property type="entry name" value="Endonuclease/exonuclease/phosphatase"/>
    <property type="match status" value="1"/>
</dbReference>